<evidence type="ECO:0000256" key="1">
    <source>
        <dbReference type="SAM" id="MobiDB-lite"/>
    </source>
</evidence>
<gene>
    <name evidence="4" type="primary">LOC108082898</name>
</gene>
<protein>
    <submittedName>
        <fullName evidence="4">Protein SPT2 homolog isoform X1</fullName>
    </submittedName>
</protein>
<feature type="compositionally biased region" description="Polar residues" evidence="1">
    <location>
        <begin position="337"/>
        <end position="348"/>
    </location>
</feature>
<feature type="region of interest" description="Disordered" evidence="1">
    <location>
        <begin position="193"/>
        <end position="348"/>
    </location>
</feature>
<sequence length="348" mass="39549">MQENSAIKALSLCYFQRTYINFIENRIESSMNFGALLYYAKRKSDEAKEQQQQDGKFYSTKFSPPKKVKKENKPLSNNIQKFLNKKEAEEAKKPHKKNPKMTESQDKQKTINSRGIITTTTTTTGPGHNPGEGQGDDYGFTSTEANVLYEKYLEKVEHVQENKDFAPSRPQPLVDISGTINRVKAAIDRDLQEAEIQKRPKGRPGTTKAATIRIDAKIQHNSETEKGEKEKEKRLSRDKRKRGEKEKDPGRLISKELWRHQEKHLKRDKKHEPKLSQGTDTVKRPTFISKSSSSHSSDSFSSNNQDPKLSISSNDIKAVDSMGSPNGEEKQKEKPNFSGSSSNESMEI</sequence>
<evidence type="ECO:0000259" key="2">
    <source>
        <dbReference type="Pfam" id="PF22878"/>
    </source>
</evidence>
<keyword evidence="3" id="KW-1185">Reference proteome</keyword>
<name>A0ABM3C549_DROKI</name>
<dbReference type="Proteomes" id="UP001652661">
    <property type="component" value="Chromosome X"/>
</dbReference>
<organism evidence="3 4">
    <name type="scientific">Drosophila kikkawai</name>
    <name type="common">Fruit fly</name>
    <dbReference type="NCBI Taxonomy" id="30033"/>
    <lineage>
        <taxon>Eukaryota</taxon>
        <taxon>Metazoa</taxon>
        <taxon>Ecdysozoa</taxon>
        <taxon>Arthropoda</taxon>
        <taxon>Hexapoda</taxon>
        <taxon>Insecta</taxon>
        <taxon>Pterygota</taxon>
        <taxon>Neoptera</taxon>
        <taxon>Endopterygota</taxon>
        <taxon>Diptera</taxon>
        <taxon>Brachycera</taxon>
        <taxon>Muscomorpha</taxon>
        <taxon>Ephydroidea</taxon>
        <taxon>Drosophilidae</taxon>
        <taxon>Drosophila</taxon>
        <taxon>Sophophora</taxon>
    </lineage>
</organism>
<feature type="region of interest" description="Disordered" evidence="1">
    <location>
        <begin position="45"/>
        <end position="138"/>
    </location>
</feature>
<feature type="compositionally biased region" description="Basic and acidic residues" evidence="1">
    <location>
        <begin position="214"/>
        <end position="260"/>
    </location>
</feature>
<proteinExistence type="predicted"/>
<feature type="compositionally biased region" description="Low complexity" evidence="1">
    <location>
        <begin position="289"/>
        <end position="302"/>
    </location>
</feature>
<dbReference type="Pfam" id="PF22878">
    <property type="entry name" value="SPT2_N"/>
    <property type="match status" value="1"/>
</dbReference>
<dbReference type="GeneID" id="108082898"/>
<dbReference type="RefSeq" id="XP_041630934.2">
    <property type="nucleotide sequence ID" value="XM_041775000.2"/>
</dbReference>
<evidence type="ECO:0000313" key="4">
    <source>
        <dbReference type="RefSeq" id="XP_041630934.2"/>
    </source>
</evidence>
<accession>A0ABM3C549</accession>
<evidence type="ECO:0000313" key="3">
    <source>
        <dbReference type="Proteomes" id="UP001652661"/>
    </source>
</evidence>
<dbReference type="InterPro" id="IPR054552">
    <property type="entry name" value="SPT2_N"/>
</dbReference>
<reference evidence="4" key="1">
    <citation type="submission" date="2025-08" db="UniProtKB">
        <authorList>
            <consortium name="RefSeq"/>
        </authorList>
    </citation>
    <scope>IDENTIFICATION</scope>
    <source>
        <strain evidence="4">14028-0561.14</strain>
        <tissue evidence="4">Whole fly</tissue>
    </source>
</reference>
<feature type="domain" description="SPT2 homolog N-terminal" evidence="2">
    <location>
        <begin position="31"/>
        <end position="100"/>
    </location>
</feature>
<feature type="compositionally biased region" description="Polar residues" evidence="1">
    <location>
        <begin position="303"/>
        <end position="315"/>
    </location>
</feature>